<dbReference type="InterPro" id="IPR011050">
    <property type="entry name" value="Pectin_lyase_fold/virulence"/>
</dbReference>
<dbReference type="InterPro" id="IPR024535">
    <property type="entry name" value="RHGA/B-epi-like_pectate_lyase"/>
</dbReference>
<gene>
    <name evidence="2" type="ORF">GGR46_001842</name>
</gene>
<protein>
    <recommendedName>
        <fullName evidence="1">Rhamnogalacturonase A/B/Epimerase-like pectate lyase domain-containing protein</fullName>
    </recommendedName>
</protein>
<accession>A0A7W6JRP8</accession>
<comment type="caution">
    <text evidence="2">The sequence shown here is derived from an EMBL/GenBank/DDBJ whole genome shotgun (WGS) entry which is preliminary data.</text>
</comment>
<dbReference type="Proteomes" id="UP000557392">
    <property type="component" value="Unassembled WGS sequence"/>
</dbReference>
<name>A0A7W6JRP8_9SPHN</name>
<organism evidence="2 3">
    <name type="scientific">Sphingomonas kyeonggiensis</name>
    <dbReference type="NCBI Taxonomy" id="1268553"/>
    <lineage>
        <taxon>Bacteria</taxon>
        <taxon>Pseudomonadati</taxon>
        <taxon>Pseudomonadota</taxon>
        <taxon>Alphaproteobacteria</taxon>
        <taxon>Sphingomonadales</taxon>
        <taxon>Sphingomonadaceae</taxon>
        <taxon>Sphingomonas</taxon>
    </lineage>
</organism>
<dbReference type="AlphaFoldDB" id="A0A7W6JRP8"/>
<evidence type="ECO:0000313" key="2">
    <source>
        <dbReference type="EMBL" id="MBB4098278.1"/>
    </source>
</evidence>
<dbReference type="InterPro" id="IPR012334">
    <property type="entry name" value="Pectin_lyas_fold"/>
</dbReference>
<sequence length="557" mass="58298">MVDVTKEELATNDGSSLVGFNHPGNEVSSTILKELVYFIRPEQFGAVGDGVTDDTSAIQAADDFAAVNGAEVRFAAKTYKTTAKISKDRKTTWRGEGVPFPVGTYNPGNARVCGTIIFKAHSDHGVEVIGSGGYSESGAIFGIAISSDLNLYPTGDGFRIDLVGLMKFEDCQVWSVGGNGFTNGVTNGDVTGHTQLRNCYVNNCGGKAFQNRAKWSRLTQCISDGCTHGFYGDNSPETHIIDCHFEGFSVAGAEFGNGCGSSRFVGKTIIANTALAPCGVEIANDPGNFQIDLTGVKLIGPSTATGITFSGPLSQATSAVLNTGWHATTGSYGIYFSDGSVRTATLTKNSTSVSWSGAVTASASAVAMAAPGTVAVSSSARGTSLHSCEIYNWSTGILSAGQGLKVRDCYFYQCGLPIVSGQTDSHYHDNNFDGTPGLYEIEHAGGSDGIWTGNNFGPGKLIKPTVTGKQGDFNGIRVSGNINYKTRNVVSLNMESGVPQSHGLVGEPIMVHLTPFSVGATSPIAVAFTTDKNFTPVWSGASPLGVNAEIFCKCDVI</sequence>
<dbReference type="Gene3D" id="2.160.20.10">
    <property type="entry name" value="Single-stranded right-handed beta-helix, Pectin lyase-like"/>
    <property type="match status" value="1"/>
</dbReference>
<dbReference type="SUPFAM" id="SSF51126">
    <property type="entry name" value="Pectin lyase-like"/>
    <property type="match status" value="1"/>
</dbReference>
<dbReference type="RefSeq" id="WP_183996944.1">
    <property type="nucleotide sequence ID" value="NZ_JACIEH010000002.1"/>
</dbReference>
<proteinExistence type="predicted"/>
<evidence type="ECO:0000259" key="1">
    <source>
        <dbReference type="Pfam" id="PF12708"/>
    </source>
</evidence>
<evidence type="ECO:0000313" key="3">
    <source>
        <dbReference type="Proteomes" id="UP000557392"/>
    </source>
</evidence>
<keyword evidence="3" id="KW-1185">Reference proteome</keyword>
<dbReference type="EMBL" id="JACIEH010000002">
    <property type="protein sequence ID" value="MBB4098278.1"/>
    <property type="molecule type" value="Genomic_DNA"/>
</dbReference>
<feature type="domain" description="Rhamnogalacturonase A/B/Epimerase-like pectate lyase" evidence="1">
    <location>
        <begin position="43"/>
        <end position="107"/>
    </location>
</feature>
<dbReference type="Pfam" id="PF12708">
    <property type="entry name" value="Pect-lyase_RHGA_epim"/>
    <property type="match status" value="1"/>
</dbReference>
<reference evidence="2 3" key="1">
    <citation type="submission" date="2020-08" db="EMBL/GenBank/DDBJ databases">
        <title>Genomic Encyclopedia of Type Strains, Phase IV (KMG-IV): sequencing the most valuable type-strain genomes for metagenomic binning, comparative biology and taxonomic classification.</title>
        <authorList>
            <person name="Goeker M."/>
        </authorList>
    </citation>
    <scope>NUCLEOTIDE SEQUENCE [LARGE SCALE GENOMIC DNA]</scope>
    <source>
        <strain evidence="2 3">DSM 101806</strain>
    </source>
</reference>